<keyword evidence="2" id="KW-1133">Transmembrane helix</keyword>
<evidence type="ECO:0000256" key="1">
    <source>
        <dbReference type="SAM" id="Coils"/>
    </source>
</evidence>
<protein>
    <submittedName>
        <fullName evidence="3">Succinoglycan biosynthesis protein exop</fullName>
    </submittedName>
</protein>
<dbReference type="PANTHER" id="PTHR32309:SF31">
    <property type="entry name" value="CAPSULAR EXOPOLYSACCHARIDE FAMILY"/>
    <property type="match status" value="1"/>
</dbReference>
<organism evidence="3 4">
    <name type="scientific">Rhizobium mayense</name>
    <dbReference type="NCBI Taxonomy" id="1312184"/>
    <lineage>
        <taxon>Bacteria</taxon>
        <taxon>Pseudomonadati</taxon>
        <taxon>Pseudomonadota</taxon>
        <taxon>Alphaproteobacteria</taxon>
        <taxon>Hyphomicrobiales</taxon>
        <taxon>Rhizobiaceae</taxon>
        <taxon>Rhizobium/Agrobacterium group</taxon>
        <taxon>Rhizobium</taxon>
    </lineage>
</organism>
<dbReference type="EMBL" id="JARFYM010000019">
    <property type="protein sequence ID" value="MDL2401474.1"/>
    <property type="molecule type" value="Genomic_DNA"/>
</dbReference>
<keyword evidence="2" id="KW-0472">Membrane</keyword>
<proteinExistence type="predicted"/>
<gene>
    <name evidence="3" type="ORF">PY649_21425</name>
</gene>
<feature type="transmembrane region" description="Helical" evidence="2">
    <location>
        <begin position="153"/>
        <end position="175"/>
    </location>
</feature>
<dbReference type="PANTHER" id="PTHR32309">
    <property type="entry name" value="TYROSINE-PROTEIN KINASE"/>
    <property type="match status" value="1"/>
</dbReference>
<dbReference type="RefSeq" id="WP_285870684.1">
    <property type="nucleotide sequence ID" value="NZ_JARFYM010000019.1"/>
</dbReference>
<reference evidence="3" key="1">
    <citation type="submission" date="2023-06" db="EMBL/GenBank/DDBJ databases">
        <title>Phylogenetic Diversity of Rhizobium strains.</title>
        <authorList>
            <person name="Moura F.T."/>
            <person name="Helene L.C.F."/>
            <person name="Hungria M."/>
        </authorList>
    </citation>
    <scope>NUCLEOTIDE SEQUENCE</scope>
    <source>
        <strain evidence="3">CCGE526</strain>
    </source>
</reference>
<keyword evidence="2" id="KW-0812">Transmembrane</keyword>
<evidence type="ECO:0000256" key="2">
    <source>
        <dbReference type="SAM" id="Phobius"/>
    </source>
</evidence>
<name>A0ABT7JYQ2_9HYPH</name>
<keyword evidence="1" id="KW-0175">Coiled coil</keyword>
<comment type="caution">
    <text evidence="3">The sequence shown here is derived from an EMBL/GenBank/DDBJ whole genome shotgun (WGS) entry which is preliminary data.</text>
</comment>
<dbReference type="InterPro" id="IPR050445">
    <property type="entry name" value="Bact_polysacc_biosynth/exp"/>
</dbReference>
<feature type="coiled-coil region" evidence="1">
    <location>
        <begin position="457"/>
        <end position="506"/>
    </location>
</feature>
<sequence length="643" mass="68368">MFESKARTRLHPDDAEAFDALRGAGRHAHFDRGKDGYLVAANVQPVDRHAANDAELRVVIQKMLDGDPYPVSGQKKSATAVVDEAQPLPDRIRDILQSRPVAPETIADRQPEPAVTESSALPRFDDMGIDLPPPADLPAVSVNGRLPHRRWTFGFGSIAFVVAASLVGAFLPAMLAEPPRYASHTALQMEGQGSARQALVDVTAKRIVTPSLLSDLVARLKLDRDPEFTGAKAGAIGVAMDLLSGNGNASDAPSRAQAALRRDITVIADVTSGTLHLTVATADPAKSAEIANRLADATIYDTTVAQGVGLAGKSSPLADPSLKELDQAKAALAAFKAQYGDDKIEAALDLQRQRQQLDGEIKAAETAAQNAKARVAAAKSATPASVMSGALPRDLSSAGLDDLRSRYRAAKVVLTQLSTQLGPRHPRLLAQQATVDGLGADIRDRLQRLVVSGDANLKAALENQAALTARMTALSQESTDIDMARFDQLQDDVAAAQSRYEAESQNTDTPPAEVHVPIAVIAPAVAAKAPLDDNLAGSQTAGFLMGLGAALCLVFLRKWMGGALLPDDQIAARIVAPEPVFNRDVEPAPQPRPNLPQPRFDAAIPVANDRPVVTEELTQIQRELALLRSKVETYASRRQTLRG</sequence>
<evidence type="ECO:0000313" key="3">
    <source>
        <dbReference type="EMBL" id="MDL2401474.1"/>
    </source>
</evidence>
<feature type="coiled-coil region" evidence="1">
    <location>
        <begin position="347"/>
        <end position="381"/>
    </location>
</feature>
<evidence type="ECO:0000313" key="4">
    <source>
        <dbReference type="Proteomes" id="UP001172645"/>
    </source>
</evidence>
<dbReference type="Proteomes" id="UP001172645">
    <property type="component" value="Unassembled WGS sequence"/>
</dbReference>
<accession>A0ABT7JYQ2</accession>
<keyword evidence="4" id="KW-1185">Reference proteome</keyword>